<dbReference type="RefSeq" id="WP_371752306.1">
    <property type="nucleotide sequence ID" value="NZ_JAYJLD010000001.1"/>
</dbReference>
<keyword evidence="3" id="KW-1185">Reference proteome</keyword>
<protein>
    <submittedName>
        <fullName evidence="2">YvrJ family protein</fullName>
    </submittedName>
</protein>
<evidence type="ECO:0000256" key="1">
    <source>
        <dbReference type="SAM" id="Phobius"/>
    </source>
</evidence>
<evidence type="ECO:0000313" key="2">
    <source>
        <dbReference type="EMBL" id="MEB3100199.1"/>
    </source>
</evidence>
<organism evidence="2 3">
    <name type="scientific">Ferviditalea candida</name>
    <dbReference type="NCBI Taxonomy" id="3108399"/>
    <lineage>
        <taxon>Bacteria</taxon>
        <taxon>Bacillati</taxon>
        <taxon>Bacillota</taxon>
        <taxon>Bacilli</taxon>
        <taxon>Bacillales</taxon>
        <taxon>Paenibacillaceae</taxon>
        <taxon>Ferviditalea</taxon>
    </lineage>
</organism>
<gene>
    <name evidence="2" type="ORF">VF724_00820</name>
</gene>
<keyword evidence="1" id="KW-0812">Transmembrane</keyword>
<dbReference type="InterPro" id="IPR024419">
    <property type="entry name" value="YvrJ"/>
</dbReference>
<dbReference type="Pfam" id="PF12841">
    <property type="entry name" value="YvrJ"/>
    <property type="match status" value="1"/>
</dbReference>
<dbReference type="EMBL" id="JAYJLD010000001">
    <property type="protein sequence ID" value="MEB3100199.1"/>
    <property type="molecule type" value="Genomic_DNA"/>
</dbReference>
<name>A0ABU5ZCG7_9BACL</name>
<sequence length="56" mass="6607">MVPSNEQWDWIAQVIANMGFPAVITFFLLASFQKRIDRLNVKLTELMQLIRDGRKR</sequence>
<feature type="transmembrane region" description="Helical" evidence="1">
    <location>
        <begin position="12"/>
        <end position="32"/>
    </location>
</feature>
<proteinExistence type="predicted"/>
<dbReference type="Proteomes" id="UP001310386">
    <property type="component" value="Unassembled WGS sequence"/>
</dbReference>
<accession>A0ABU5ZCG7</accession>
<keyword evidence="1" id="KW-1133">Transmembrane helix</keyword>
<keyword evidence="1" id="KW-0472">Membrane</keyword>
<evidence type="ECO:0000313" key="3">
    <source>
        <dbReference type="Proteomes" id="UP001310386"/>
    </source>
</evidence>
<comment type="caution">
    <text evidence="2">The sequence shown here is derived from an EMBL/GenBank/DDBJ whole genome shotgun (WGS) entry which is preliminary data.</text>
</comment>
<reference evidence="2" key="1">
    <citation type="submission" date="2023-12" db="EMBL/GenBank/DDBJ databases">
        <title>Fervidustalea candida gen. nov., sp. nov., a novel member of the family Paenibacillaceae isolated from a geothermal area.</title>
        <authorList>
            <person name="Li W.-J."/>
            <person name="Jiao J.-Y."/>
            <person name="Chen Y."/>
        </authorList>
    </citation>
    <scope>NUCLEOTIDE SEQUENCE</scope>
    <source>
        <strain evidence="2">SYSU GA230002</strain>
    </source>
</reference>